<dbReference type="Pfam" id="PF10617">
    <property type="entry name" value="DUF2474"/>
    <property type="match status" value="1"/>
</dbReference>
<dbReference type="AlphaFoldDB" id="A0A4U9HXN1"/>
<proteinExistence type="predicted"/>
<name>A0A4U9HXN1_9ENTR</name>
<protein>
    <submittedName>
        <fullName evidence="1">Protein of uncharacterized function (DUF2474)</fullName>
    </submittedName>
</protein>
<accession>A0A4U9HXN1</accession>
<evidence type="ECO:0000313" key="1">
    <source>
        <dbReference type="EMBL" id="VTP68636.1"/>
    </source>
</evidence>
<dbReference type="Proteomes" id="UP000310719">
    <property type="component" value="Chromosome"/>
</dbReference>
<organism evidence="1 2">
    <name type="scientific">Leclercia adecarboxylata</name>
    <dbReference type="NCBI Taxonomy" id="83655"/>
    <lineage>
        <taxon>Bacteria</taxon>
        <taxon>Pseudomonadati</taxon>
        <taxon>Pseudomonadota</taxon>
        <taxon>Gammaproteobacteria</taxon>
        <taxon>Enterobacterales</taxon>
        <taxon>Enterobacteriaceae</taxon>
        <taxon>Leclercia</taxon>
    </lineage>
</organism>
<evidence type="ECO:0000313" key="2">
    <source>
        <dbReference type="Proteomes" id="UP000310719"/>
    </source>
</evidence>
<dbReference type="InterPro" id="IPR018895">
    <property type="entry name" value="DUF2474"/>
</dbReference>
<sequence>MNQPVWKRLMWMVIIWGGSVLALALVGMFFRVLMTAAGVQVALIRAAESQYEPPVSPHPNPLPHRGEGTVRCAIHRQNLKQPFRAFEGPGIYIAELSA</sequence>
<reference evidence="1 2" key="1">
    <citation type="submission" date="2019-05" db="EMBL/GenBank/DDBJ databases">
        <authorList>
            <consortium name="Pathogen Informatics"/>
        </authorList>
    </citation>
    <scope>NUCLEOTIDE SEQUENCE [LARGE SCALE GENOMIC DNA]</scope>
    <source>
        <strain evidence="1 2">NCTC13032</strain>
    </source>
</reference>
<dbReference type="EMBL" id="LR590464">
    <property type="protein sequence ID" value="VTP68636.1"/>
    <property type="molecule type" value="Genomic_DNA"/>
</dbReference>
<gene>
    <name evidence="1" type="ORF">NCTC13032_03654</name>
</gene>